<dbReference type="PROSITE" id="PS00626">
    <property type="entry name" value="RCC1_2"/>
    <property type="match status" value="1"/>
</dbReference>
<dbReference type="SUPFAM" id="SSF50985">
    <property type="entry name" value="RCC1/BLIP-II"/>
    <property type="match status" value="1"/>
</dbReference>
<evidence type="ECO:0000256" key="1">
    <source>
        <dbReference type="ARBA" id="ARBA00022737"/>
    </source>
</evidence>
<dbReference type="PANTHER" id="PTHR22872:SF6">
    <property type="entry name" value="E3 UBIQUITIN-PROTEIN LIGASE HERC1-RELATED"/>
    <property type="match status" value="1"/>
</dbReference>
<dbReference type="InterPro" id="IPR009091">
    <property type="entry name" value="RCC1/BLIP-II"/>
</dbReference>
<keyword evidence="1" id="KW-0677">Repeat</keyword>
<protein>
    <submittedName>
        <fullName evidence="3">Uncharacterized protein</fullName>
    </submittedName>
</protein>
<dbReference type="Proteomes" id="UP000261500">
    <property type="component" value="Unplaced"/>
</dbReference>
<dbReference type="Ensembl" id="ENSPLAT00000018865.1">
    <property type="protein sequence ID" value="ENSPLAP00000011475.1"/>
    <property type="gene ID" value="ENSPLAG00000014598.1"/>
</dbReference>
<name>A0A3B3UDS0_9TELE</name>
<feature type="repeat" description="RCC1" evidence="2">
    <location>
        <begin position="236"/>
        <end position="311"/>
    </location>
</feature>
<accession>A0A3B3UDS0</accession>
<feature type="repeat" description="RCC1" evidence="2">
    <location>
        <begin position="312"/>
        <end position="358"/>
    </location>
</feature>
<dbReference type="Pfam" id="PF00415">
    <property type="entry name" value="RCC1"/>
    <property type="match status" value="2"/>
</dbReference>
<dbReference type="PANTHER" id="PTHR22872">
    <property type="entry name" value="BTK-BINDING PROTEIN-RELATED"/>
    <property type="match status" value="1"/>
</dbReference>
<sequence length="358" mass="37775">MQCLASLAVGLHLDQLLCRPPAPPHLRRCPPESGTAVWSTSEWAWLDCFSTTVKAAEALARGATFPDSFCVPDLEPVPKEEMALVMVRGGGGGLTGGSAAHSNALSIQTRLLESSEGPACLTCVFFSRTGTWGGSVTSSCGERVGTASWPRPPEPDQVLVLQVVCGQNCTFVIQPNGSVLACGEGSYGRLGQGNSDDLHVLTIISWFGFPPPGFVVTQLVTSCGSDGHSMALTESGEVFSWGDGDYGKLGHGNSDRQRRPRQIEALQGEEVVQVGPSAGTFKLRVLQLLVLTLSALQMSCGFKHSAVVTADGKLFTFGNGDYGRLGLGNTSNKKLPEKVTALEGYQVGQVSDPQAAEF</sequence>
<dbReference type="Gene3D" id="2.130.10.30">
    <property type="entry name" value="Regulator of chromosome condensation 1/beta-lactamase-inhibitor protein II"/>
    <property type="match status" value="1"/>
</dbReference>
<dbReference type="InterPro" id="IPR051625">
    <property type="entry name" value="Signaling_Regulatory_Domain"/>
</dbReference>
<reference evidence="3" key="2">
    <citation type="submission" date="2025-09" db="UniProtKB">
        <authorList>
            <consortium name="Ensembl"/>
        </authorList>
    </citation>
    <scope>IDENTIFICATION</scope>
</reference>
<evidence type="ECO:0000313" key="4">
    <source>
        <dbReference type="Proteomes" id="UP000261500"/>
    </source>
</evidence>
<dbReference type="PRINTS" id="PR00633">
    <property type="entry name" value="RCCNDNSATION"/>
</dbReference>
<proteinExistence type="predicted"/>
<dbReference type="PROSITE" id="PS50012">
    <property type="entry name" value="RCC1_3"/>
    <property type="match status" value="2"/>
</dbReference>
<evidence type="ECO:0000313" key="3">
    <source>
        <dbReference type="Ensembl" id="ENSPLAP00000011475.1"/>
    </source>
</evidence>
<dbReference type="AlphaFoldDB" id="A0A3B3UDS0"/>
<evidence type="ECO:0000256" key="2">
    <source>
        <dbReference type="PROSITE-ProRule" id="PRU00235"/>
    </source>
</evidence>
<keyword evidence="4" id="KW-1185">Reference proteome</keyword>
<dbReference type="GeneTree" id="ENSGT00940000155907"/>
<dbReference type="InterPro" id="IPR000408">
    <property type="entry name" value="Reg_chr_condens"/>
</dbReference>
<organism evidence="3 4">
    <name type="scientific">Poecilia latipinna</name>
    <name type="common">sailfin molly</name>
    <dbReference type="NCBI Taxonomy" id="48699"/>
    <lineage>
        <taxon>Eukaryota</taxon>
        <taxon>Metazoa</taxon>
        <taxon>Chordata</taxon>
        <taxon>Craniata</taxon>
        <taxon>Vertebrata</taxon>
        <taxon>Euteleostomi</taxon>
        <taxon>Actinopterygii</taxon>
        <taxon>Neopterygii</taxon>
        <taxon>Teleostei</taxon>
        <taxon>Neoteleostei</taxon>
        <taxon>Acanthomorphata</taxon>
        <taxon>Ovalentaria</taxon>
        <taxon>Atherinomorphae</taxon>
        <taxon>Cyprinodontiformes</taxon>
        <taxon>Poeciliidae</taxon>
        <taxon>Poeciliinae</taxon>
        <taxon>Poecilia</taxon>
    </lineage>
</organism>
<reference evidence="3" key="1">
    <citation type="submission" date="2025-08" db="UniProtKB">
        <authorList>
            <consortium name="Ensembl"/>
        </authorList>
    </citation>
    <scope>IDENTIFICATION</scope>
</reference>
<dbReference type="STRING" id="48699.ENSPLAP00000011475"/>